<feature type="region of interest" description="Disordered" evidence="1">
    <location>
        <begin position="915"/>
        <end position="936"/>
    </location>
</feature>
<protein>
    <submittedName>
        <fullName evidence="2">Uncharacterized protein</fullName>
    </submittedName>
</protein>
<reference evidence="2 3" key="1">
    <citation type="journal article" date="2024" name="Science">
        <title>Giant polyketide synthase enzymes in the biosynthesis of giant marine polyether toxins.</title>
        <authorList>
            <person name="Fallon T.R."/>
            <person name="Shende V.V."/>
            <person name="Wierzbicki I.H."/>
            <person name="Pendleton A.L."/>
            <person name="Watervoot N.F."/>
            <person name="Auber R.P."/>
            <person name="Gonzalez D.J."/>
            <person name="Wisecaver J.H."/>
            <person name="Moore B.S."/>
        </authorList>
    </citation>
    <scope>NUCLEOTIDE SEQUENCE [LARGE SCALE GENOMIC DNA]</scope>
    <source>
        <strain evidence="2 3">12B1</strain>
    </source>
</reference>
<accession>A0AB34J7C4</accession>
<organism evidence="2 3">
    <name type="scientific">Prymnesium parvum</name>
    <name type="common">Toxic golden alga</name>
    <dbReference type="NCBI Taxonomy" id="97485"/>
    <lineage>
        <taxon>Eukaryota</taxon>
        <taxon>Haptista</taxon>
        <taxon>Haptophyta</taxon>
        <taxon>Prymnesiophyceae</taxon>
        <taxon>Prymnesiales</taxon>
        <taxon>Prymnesiaceae</taxon>
        <taxon>Prymnesium</taxon>
    </lineage>
</organism>
<dbReference type="EMBL" id="JBGBPQ010000012">
    <property type="protein sequence ID" value="KAL1514610.1"/>
    <property type="molecule type" value="Genomic_DNA"/>
</dbReference>
<keyword evidence="3" id="KW-1185">Reference proteome</keyword>
<gene>
    <name evidence="2" type="ORF">AB1Y20_003704</name>
</gene>
<evidence type="ECO:0000256" key="1">
    <source>
        <dbReference type="SAM" id="MobiDB-lite"/>
    </source>
</evidence>
<evidence type="ECO:0000313" key="2">
    <source>
        <dbReference type="EMBL" id="KAL1514610.1"/>
    </source>
</evidence>
<dbReference type="Proteomes" id="UP001515480">
    <property type="component" value="Unassembled WGS sequence"/>
</dbReference>
<name>A0AB34J7C4_PRYPA</name>
<dbReference type="AlphaFoldDB" id="A0AB34J7C4"/>
<evidence type="ECO:0000313" key="3">
    <source>
        <dbReference type="Proteomes" id="UP001515480"/>
    </source>
</evidence>
<comment type="caution">
    <text evidence="2">The sequence shown here is derived from an EMBL/GenBank/DDBJ whole genome shotgun (WGS) entry which is preliminary data.</text>
</comment>
<sequence>MVHECTPSGALEQCDLSVAQFTAMITQPPPRAPVHPPLELLHFLAHLGRDPTLTPLLCTPPLLSSLRSPLLCGAPALQLAVVELLRALHETDDECGKALCSQNIDGFLLELSRTCPPSRTSSQTAPATDESAETRRLDEAVRSLLVGLLSVPRHDAASLCLRLLDAATAAPVGTERRNTLPSLALVEHHIACLSALLGWYSPSSPREISLLAEFCHAALPRYMNRSRLPPADGAASSEKGRPSHNEGLQRLSDALCLLASVAEACMPYETELHSILELCDEVVFPSAMGSLKALGWKHPKALSHLAALLSALLDGRLAAELRHRFVQKIEHDCVLLLTISQRCHLVPIDEGPPPSHARLAASLLRAKGFLPWQWQPSRPISVGVISCAAALDDAEMEVDGAEDDAVASLEWLLLLLNHFLENAPTESMEDGAEESIPLHEAQACRARKRHQDAPPSQHKWPAPCKSDLTASPAYASRLTDVWTRFTSYWPLESSTQTSHELTRILLRLPPLELIQLPPHCVRWLWAQDDYEADLAMLLIEWAVWCHSRLAAGASTETPRADPADPGKEDLLPSVQAIFALCHCSDGNVALLTRTARSPTGVNSLIAALHLIVLLLSSHLPSLRAKKGSLEALLELVIEALNASPPDEEEGECVRDMVSSVDFLALLGRVFMSLPSVEARASGRTAHMLCLKLLSAVLVLVPRTYEAYDAFGALQHAVALLLTALHSGMSHTWQNAHDSNDSWLSVDDATTRLECVEILNFVNTVAARHDDALDALCANHPLAKGVAALLRRLAELCSSAHSGGGAGPGALGATSTLLLIQMLERLPALKRCETTVTHTLDAIRAAVPLSALPSLTRAATLQRGPLAEVPYDTPAAEATLCVTFAWSCAPRQVHAALTLRLITALQQLHAFTFHPEDTADRDPRTDEESRNRSADANGSHEWKSCLVAMLLNASTGRDDAMLCAAACCFDSFHSAACSEAAMEFSSMVAQQPWNGFALEMVALHCSNLTGAHCAYWAAILEQRPPWSSRFFNSKQSALRKLVLQTATPFTHHHVRLIRVLHEARACEGSTLKKAVDLLRFRELEPCAGRWQAENAHEHSVDTVRYDSATGFAHVELQVLVPSRLLLSLPKDRSLQPDAPAPASEEELVEEALNILSPGLRSSTAPT</sequence>
<proteinExistence type="predicted"/>